<dbReference type="AlphaFoldDB" id="A0A8D8RGT4"/>
<feature type="compositionally biased region" description="Polar residues" evidence="1">
    <location>
        <begin position="107"/>
        <end position="122"/>
    </location>
</feature>
<evidence type="ECO:0000256" key="1">
    <source>
        <dbReference type="SAM" id="MobiDB-lite"/>
    </source>
</evidence>
<feature type="compositionally biased region" description="Polar residues" evidence="1">
    <location>
        <begin position="24"/>
        <end position="33"/>
    </location>
</feature>
<name>A0A8D8RGT4_9HEMI</name>
<dbReference type="EMBL" id="HBUF01165221">
    <property type="protein sequence ID" value="CAG6651024.1"/>
    <property type="molecule type" value="Transcribed_RNA"/>
</dbReference>
<evidence type="ECO:0000313" key="2">
    <source>
        <dbReference type="EMBL" id="CAG6651024.1"/>
    </source>
</evidence>
<protein>
    <submittedName>
        <fullName evidence="2">Uncharacterized protein</fullName>
    </submittedName>
</protein>
<sequence>MVHPFCCLQLKAEGSASPAPSDLSEPSATSDSEYSYPWGLSGAALQSSARQHGPQRRPGRPHTSSASPTPKDILAHYRLIELDCYHRRSSHRQTDSAKISAIRRSNGAKTQQVQAISPATKT</sequence>
<proteinExistence type="predicted"/>
<feature type="region of interest" description="Disordered" evidence="1">
    <location>
        <begin position="13"/>
        <end position="72"/>
    </location>
</feature>
<reference evidence="2" key="1">
    <citation type="submission" date="2021-05" db="EMBL/GenBank/DDBJ databases">
        <authorList>
            <person name="Alioto T."/>
            <person name="Alioto T."/>
            <person name="Gomez Garrido J."/>
        </authorList>
    </citation>
    <scope>NUCLEOTIDE SEQUENCE</scope>
</reference>
<feature type="region of interest" description="Disordered" evidence="1">
    <location>
        <begin position="103"/>
        <end position="122"/>
    </location>
</feature>
<organism evidence="2">
    <name type="scientific">Cacopsylla melanoneura</name>
    <dbReference type="NCBI Taxonomy" id="428564"/>
    <lineage>
        <taxon>Eukaryota</taxon>
        <taxon>Metazoa</taxon>
        <taxon>Ecdysozoa</taxon>
        <taxon>Arthropoda</taxon>
        <taxon>Hexapoda</taxon>
        <taxon>Insecta</taxon>
        <taxon>Pterygota</taxon>
        <taxon>Neoptera</taxon>
        <taxon>Paraneoptera</taxon>
        <taxon>Hemiptera</taxon>
        <taxon>Sternorrhyncha</taxon>
        <taxon>Psylloidea</taxon>
        <taxon>Psyllidae</taxon>
        <taxon>Psyllinae</taxon>
        <taxon>Cacopsylla</taxon>
    </lineage>
</organism>
<accession>A0A8D8RGT4</accession>